<evidence type="ECO:0000313" key="1">
    <source>
        <dbReference type="EMBL" id="MBA4671305.1"/>
    </source>
</evidence>
<name>A0A7C9ERQ5_OPUST</name>
<dbReference type="EMBL" id="GISG01250490">
    <property type="protein sequence ID" value="MBA4671305.1"/>
    <property type="molecule type" value="Transcribed_RNA"/>
</dbReference>
<accession>A0A7C9ERQ5</accession>
<protein>
    <submittedName>
        <fullName evidence="1">Uncharacterized protein</fullName>
    </submittedName>
</protein>
<reference evidence="1" key="2">
    <citation type="submission" date="2020-07" db="EMBL/GenBank/DDBJ databases">
        <authorList>
            <person name="Vera ALvarez R."/>
            <person name="Arias-Moreno D.M."/>
            <person name="Jimenez-Jacinto V."/>
            <person name="Jimenez-Bremont J.F."/>
            <person name="Swaminathan K."/>
            <person name="Moose S.P."/>
            <person name="Guerrero-Gonzalez M.L."/>
            <person name="Marino-Ramirez L."/>
            <person name="Landsman D."/>
            <person name="Rodriguez-Kessler M."/>
            <person name="Delgado-Sanchez P."/>
        </authorList>
    </citation>
    <scope>NUCLEOTIDE SEQUENCE</scope>
    <source>
        <tissue evidence="1">Cladode</tissue>
    </source>
</reference>
<sequence length="193" mass="20966">MVQMPLPISLRQQLPEQIIHLTCTIVTPHTHPLQIHIAMEVLNTQIIIVATSSSLINHILKLKEPTKTQTTGAYAGSGYSSQANMWSQGSYTNYYANYNQDSSSAYSSTNAAATTTPNYEQHYKQWADYYNSQTEVTCAPGTENTTVTNSATMSCAIPGASSGYVTPISQTQPSYVAAWRPEPAPSAVPSVQV</sequence>
<dbReference type="AlphaFoldDB" id="A0A7C9ERQ5"/>
<organism evidence="1">
    <name type="scientific">Opuntia streptacantha</name>
    <name type="common">Prickly pear cactus</name>
    <name type="synonym">Opuntia cardona</name>
    <dbReference type="NCBI Taxonomy" id="393608"/>
    <lineage>
        <taxon>Eukaryota</taxon>
        <taxon>Viridiplantae</taxon>
        <taxon>Streptophyta</taxon>
        <taxon>Embryophyta</taxon>
        <taxon>Tracheophyta</taxon>
        <taxon>Spermatophyta</taxon>
        <taxon>Magnoliopsida</taxon>
        <taxon>eudicotyledons</taxon>
        <taxon>Gunneridae</taxon>
        <taxon>Pentapetalae</taxon>
        <taxon>Caryophyllales</taxon>
        <taxon>Cactineae</taxon>
        <taxon>Cactaceae</taxon>
        <taxon>Opuntioideae</taxon>
        <taxon>Opuntia</taxon>
    </lineage>
</organism>
<proteinExistence type="predicted"/>
<reference evidence="1" key="1">
    <citation type="journal article" date="2013" name="J. Plant Res.">
        <title>Effect of fungi and light on seed germination of three Opuntia species from semiarid lands of central Mexico.</title>
        <authorList>
            <person name="Delgado-Sanchez P."/>
            <person name="Jimenez-Bremont J.F."/>
            <person name="Guerrero-Gonzalez Mde L."/>
            <person name="Flores J."/>
        </authorList>
    </citation>
    <scope>NUCLEOTIDE SEQUENCE</scope>
    <source>
        <tissue evidence="1">Cladode</tissue>
    </source>
</reference>